<evidence type="ECO:0000313" key="3">
    <source>
        <dbReference type="WBParaSite" id="PSAMB.scaffold834size40657.g9080.t1"/>
    </source>
</evidence>
<evidence type="ECO:0000313" key="2">
    <source>
        <dbReference type="Proteomes" id="UP000887566"/>
    </source>
</evidence>
<feature type="region of interest" description="Disordered" evidence="1">
    <location>
        <begin position="63"/>
        <end position="98"/>
    </location>
</feature>
<keyword evidence="2" id="KW-1185">Reference proteome</keyword>
<dbReference type="WBParaSite" id="PSAMB.scaffold834size40657.g9080.t1">
    <property type="protein sequence ID" value="PSAMB.scaffold834size40657.g9080.t1"/>
    <property type="gene ID" value="PSAMB.scaffold834size40657.g9080"/>
</dbReference>
<name>A0A914XFN4_9BILA</name>
<accession>A0A914XFN4</accession>
<dbReference type="AlphaFoldDB" id="A0A914XFN4"/>
<proteinExistence type="predicted"/>
<dbReference type="GO" id="GO:0005739">
    <property type="term" value="C:mitochondrion"/>
    <property type="evidence" value="ECO:0007669"/>
    <property type="project" value="InterPro"/>
</dbReference>
<reference evidence="3" key="1">
    <citation type="submission" date="2022-11" db="UniProtKB">
        <authorList>
            <consortium name="WormBaseParasite"/>
        </authorList>
    </citation>
    <scope>IDENTIFICATION</scope>
</reference>
<evidence type="ECO:0000256" key="1">
    <source>
        <dbReference type="SAM" id="MobiDB-lite"/>
    </source>
</evidence>
<dbReference type="Pfam" id="PF15880">
    <property type="entry name" value="NDUFV3"/>
    <property type="match status" value="1"/>
</dbReference>
<feature type="compositionally biased region" description="Basic and acidic residues" evidence="1">
    <location>
        <begin position="27"/>
        <end position="43"/>
    </location>
</feature>
<dbReference type="InterPro" id="IPR026193">
    <property type="entry name" value="NDUFV3"/>
</dbReference>
<sequence length="98" mass="11370">MLSLSRNALIISRRLASAAPKTTTGIEHAETTKKTGEKHQMDQKKYKVEDYHKTNVWSYYKKEEDMESLRCKQPSNKKPDTQPKVTKKPDTESKDTKK</sequence>
<feature type="region of interest" description="Disordered" evidence="1">
    <location>
        <begin position="17"/>
        <end position="43"/>
    </location>
</feature>
<protein>
    <submittedName>
        <fullName evidence="3">NADH dehydrogenase [ubiquinone] flavoprotein 3, mitochondrial</fullName>
    </submittedName>
</protein>
<organism evidence="2 3">
    <name type="scientific">Plectus sambesii</name>
    <dbReference type="NCBI Taxonomy" id="2011161"/>
    <lineage>
        <taxon>Eukaryota</taxon>
        <taxon>Metazoa</taxon>
        <taxon>Ecdysozoa</taxon>
        <taxon>Nematoda</taxon>
        <taxon>Chromadorea</taxon>
        <taxon>Plectida</taxon>
        <taxon>Plectina</taxon>
        <taxon>Plectoidea</taxon>
        <taxon>Plectidae</taxon>
        <taxon>Plectus</taxon>
    </lineage>
</organism>
<feature type="compositionally biased region" description="Basic and acidic residues" evidence="1">
    <location>
        <begin position="77"/>
        <end position="98"/>
    </location>
</feature>
<dbReference type="GO" id="GO:0045271">
    <property type="term" value="C:respiratory chain complex I"/>
    <property type="evidence" value="ECO:0007669"/>
    <property type="project" value="InterPro"/>
</dbReference>
<dbReference type="Proteomes" id="UP000887566">
    <property type="component" value="Unplaced"/>
</dbReference>